<dbReference type="GO" id="GO:0002949">
    <property type="term" value="P:tRNA threonylcarbamoyladenosine modification"/>
    <property type="evidence" value="ECO:0007669"/>
    <property type="project" value="InterPro"/>
</dbReference>
<comment type="similarity">
    <text evidence="1">Belongs to the KAE1 / TsaD family. TsaB subfamily.</text>
</comment>
<dbReference type="OrthoDB" id="9809995at2"/>
<dbReference type="Pfam" id="PF00814">
    <property type="entry name" value="TsaD"/>
    <property type="match status" value="1"/>
</dbReference>
<dbReference type="InterPro" id="IPR022496">
    <property type="entry name" value="T6A_TsaB"/>
</dbReference>
<evidence type="ECO:0000256" key="1">
    <source>
        <dbReference type="ARBA" id="ARBA00010493"/>
    </source>
</evidence>
<dbReference type="Proteomes" id="UP000274458">
    <property type="component" value="Chromosome"/>
</dbReference>
<sequence length="221" mass="25996">MIILIINISHNICSVALVKNKNIYYLEKTCYKNGNKYILFMIKKILNYNNITIKNINAISFLNGPGHFTNVRVNISVAQGLSFGMNIPLISISILDVIAYKIYKMFFLKKILSVINSDLNEIYIGKYQKIKGLWIINKKKITFNNKIFNNKITSKYNLWFIVGLKGYTNIKFKKNISNIHLFNEINIKDIINLTIKYYNKNNLFYNKNIYPLYLKNNFINY</sequence>
<feature type="domain" description="Gcp-like" evidence="4">
    <location>
        <begin position="35"/>
        <end position="130"/>
    </location>
</feature>
<evidence type="ECO:0000313" key="6">
    <source>
        <dbReference type="Proteomes" id="UP000274458"/>
    </source>
</evidence>
<protein>
    <recommendedName>
        <fullName evidence="2">tRNA threonylcarbamoyladenosine biosynthesis protein TsaB</fullName>
    </recommendedName>
    <alternativeName>
        <fullName evidence="3">t(6)A37 threonylcarbamoyladenosine biosynthesis protein TsaB</fullName>
    </alternativeName>
</protein>
<dbReference type="RefSeq" id="WP_126071665.1">
    <property type="nucleotide sequence ID" value="NZ_CP026513.1"/>
</dbReference>
<name>A0A3S9J7P4_9ENTR</name>
<keyword evidence="6" id="KW-1185">Reference proteome</keyword>
<dbReference type="Gene3D" id="3.30.420.40">
    <property type="match status" value="2"/>
</dbReference>
<dbReference type="KEGG" id="aade:C3B56_00308"/>
<dbReference type="SUPFAM" id="SSF53067">
    <property type="entry name" value="Actin-like ATPase domain"/>
    <property type="match status" value="1"/>
</dbReference>
<reference evidence="5 6" key="1">
    <citation type="journal article" date="2018" name="Genome Biol. Evol.">
        <title>Partnering With a Pest: Genomes of Hemlock Woolly Adelgid Symbionts Reveal Atypical Nutritional Provisioning Patterns in Dual-Obligate Bacteria.</title>
        <authorList>
            <person name="Weglarz K.M."/>
            <person name="Havill N.P."/>
            <person name="Burke G.R."/>
            <person name="von Dohlen C.D."/>
        </authorList>
    </citation>
    <scope>NUCLEOTIDE SEQUENCE [LARGE SCALE GENOMIC DNA]</scope>
    <source>
        <strain evidence="5">ENA</strain>
    </source>
</reference>
<evidence type="ECO:0000313" key="5">
    <source>
        <dbReference type="EMBL" id="AZP36391.1"/>
    </source>
</evidence>
<dbReference type="InterPro" id="IPR000905">
    <property type="entry name" value="Gcp-like_dom"/>
</dbReference>
<evidence type="ECO:0000256" key="2">
    <source>
        <dbReference type="ARBA" id="ARBA00019012"/>
    </source>
</evidence>
<proteinExistence type="inferred from homology"/>
<dbReference type="NCBIfam" id="TIGR03725">
    <property type="entry name" value="T6A_YeaZ"/>
    <property type="match status" value="1"/>
</dbReference>
<accession>A0A3S9J7P4</accession>
<dbReference type="InterPro" id="IPR043129">
    <property type="entry name" value="ATPase_NBD"/>
</dbReference>
<evidence type="ECO:0000259" key="4">
    <source>
        <dbReference type="Pfam" id="PF00814"/>
    </source>
</evidence>
<organism evidence="5 6">
    <name type="scientific">Candidatus Annandia adelgestsuga</name>
    <dbReference type="NCBI Taxonomy" id="1302411"/>
    <lineage>
        <taxon>Bacteria</taxon>
        <taxon>Pseudomonadati</taxon>
        <taxon>Pseudomonadota</taxon>
        <taxon>Gammaproteobacteria</taxon>
        <taxon>Enterobacterales</taxon>
        <taxon>Enterobacteriaceae</taxon>
        <taxon>Candidatus Annandia</taxon>
    </lineage>
</organism>
<dbReference type="EMBL" id="CP026513">
    <property type="protein sequence ID" value="AZP36391.1"/>
    <property type="molecule type" value="Genomic_DNA"/>
</dbReference>
<evidence type="ECO:0000256" key="3">
    <source>
        <dbReference type="ARBA" id="ARBA00032446"/>
    </source>
</evidence>
<dbReference type="AlphaFoldDB" id="A0A3S9J7P4"/>
<gene>
    <name evidence="5" type="primary">tsaB</name>
    <name evidence="5" type="ORF">C3B56_00308</name>
</gene>